<dbReference type="InterPro" id="IPR021109">
    <property type="entry name" value="Peptidase_aspartic_dom_sf"/>
</dbReference>
<feature type="non-terminal residue" evidence="5">
    <location>
        <position position="1"/>
    </location>
</feature>
<evidence type="ECO:0000313" key="5">
    <source>
        <dbReference type="EMBL" id="CAG8952318.1"/>
    </source>
</evidence>
<dbReference type="GO" id="GO:0004190">
    <property type="term" value="F:aspartic-type endopeptidase activity"/>
    <property type="evidence" value="ECO:0007669"/>
    <property type="project" value="InterPro"/>
</dbReference>
<evidence type="ECO:0000256" key="1">
    <source>
        <dbReference type="ARBA" id="ARBA00007447"/>
    </source>
</evidence>
<accession>A0A9N9KTB3</accession>
<feature type="region of interest" description="Disordered" evidence="2">
    <location>
        <begin position="534"/>
        <end position="570"/>
    </location>
</feature>
<dbReference type="InterPro" id="IPR034164">
    <property type="entry name" value="Pepsin-like_dom"/>
</dbReference>
<feature type="region of interest" description="Disordered" evidence="2">
    <location>
        <begin position="582"/>
        <end position="702"/>
    </location>
</feature>
<evidence type="ECO:0000259" key="4">
    <source>
        <dbReference type="PROSITE" id="PS51767"/>
    </source>
</evidence>
<proteinExistence type="inferred from homology"/>
<keyword evidence="3" id="KW-1133">Transmembrane helix</keyword>
<feature type="transmembrane region" description="Helical" evidence="3">
    <location>
        <begin position="438"/>
        <end position="460"/>
    </location>
</feature>
<keyword evidence="3" id="KW-0812">Transmembrane</keyword>
<dbReference type="PROSITE" id="PS51767">
    <property type="entry name" value="PEPTIDASE_A1"/>
    <property type="match status" value="1"/>
</dbReference>
<sequence length="702" mass="76091">SISKASASLLHREQTKVGSQVQKRGKPTVPQPIVVPPSQYWDGDDGQWSSLGLRVGTPAQNIRVLVSTNSPNIIVVYPQGCSKDAIDPLPGNCAISRGVLFNPNISSTWHPQGLFGINDNHIGFEANLGYKANAEYGLETVGLSHVSGDENGPTLANQTIAGIATASPFYVGIFGLGTQPVNYTDLGNFSAPSYFSSLKAQNLIPSLSWSYTAGAKYQLKGGQFSQLIFGGYDSSRFTRNTANFTLSPDSTRDIVVAVQQVSFSGTTQEVLLPKPIYAFIESTDPNFWLPAESCRAFEKAFGISVDNSTGLYLLNATQYAKLHATNPSVTFTLSNSLSSGKSVNIVLPFDSFALSATPPFVPNASFYFPLKEASNDTQYTLGRTFLQEAYLTVNYERGNFSVSQCTFDDGSASQITTIPSITSDGTEKKSNGIGAGPLVGIVIAIISFIILIGTSVFLYLRRKKRRDVIEPRDVIALPLPEPSYTLYSPSLSIRSPEPQSINPKTENDSNVWTFSSEMESDPIIIPMKRIHRQRSELSDTSQIRPELPAADNREETLFEEDREIQSSRTADITAELDGSGALYELDADPNDPTPKASPELRPTEPVHLPSTAGGLHNQVNPDTNAEDHTPVQPTSWLDMSERIAESRRTGSSPVSPLRPEEGGRDPSTSALSNRGGSRFRMHGSFGVSSPLSSNTSNESLHK</sequence>
<dbReference type="InterPro" id="IPR001461">
    <property type="entry name" value="Aspartic_peptidase_A1"/>
</dbReference>
<evidence type="ECO:0000313" key="6">
    <source>
        <dbReference type="Proteomes" id="UP000696280"/>
    </source>
</evidence>
<dbReference type="Proteomes" id="UP000696280">
    <property type="component" value="Unassembled WGS sequence"/>
</dbReference>
<dbReference type="Gene3D" id="2.40.70.10">
    <property type="entry name" value="Acid Proteases"/>
    <property type="match status" value="2"/>
</dbReference>
<dbReference type="AlphaFoldDB" id="A0A9N9KTB3"/>
<dbReference type="Pfam" id="PF00026">
    <property type="entry name" value="Asp"/>
    <property type="match status" value="1"/>
</dbReference>
<reference evidence="5" key="1">
    <citation type="submission" date="2021-07" db="EMBL/GenBank/DDBJ databases">
        <authorList>
            <person name="Durling M."/>
        </authorList>
    </citation>
    <scope>NUCLEOTIDE SEQUENCE</scope>
</reference>
<dbReference type="EMBL" id="CAJVRL010000045">
    <property type="protein sequence ID" value="CAG8952318.1"/>
    <property type="molecule type" value="Genomic_DNA"/>
</dbReference>
<comment type="similarity">
    <text evidence="1">Belongs to the peptidase A1 family.</text>
</comment>
<keyword evidence="3" id="KW-0472">Membrane</keyword>
<dbReference type="CDD" id="cd05471">
    <property type="entry name" value="pepsin_like"/>
    <property type="match status" value="1"/>
</dbReference>
<gene>
    <name evidence="5" type="ORF">HYFRA_00001063</name>
</gene>
<protein>
    <recommendedName>
        <fullName evidence="4">Peptidase A1 domain-containing protein</fullName>
    </recommendedName>
</protein>
<name>A0A9N9KTB3_9HELO</name>
<evidence type="ECO:0000256" key="3">
    <source>
        <dbReference type="SAM" id="Phobius"/>
    </source>
</evidence>
<feature type="region of interest" description="Disordered" evidence="2">
    <location>
        <begin position="1"/>
        <end position="33"/>
    </location>
</feature>
<feature type="compositionally biased region" description="Low complexity" evidence="2">
    <location>
        <begin position="688"/>
        <end position="702"/>
    </location>
</feature>
<feature type="domain" description="Peptidase A1" evidence="4">
    <location>
        <begin position="49"/>
        <end position="403"/>
    </location>
</feature>
<dbReference type="PANTHER" id="PTHR47966:SF51">
    <property type="entry name" value="BETA-SITE APP-CLEAVING ENZYME, ISOFORM A-RELATED"/>
    <property type="match status" value="1"/>
</dbReference>
<dbReference type="SUPFAM" id="SSF50630">
    <property type="entry name" value="Acid proteases"/>
    <property type="match status" value="1"/>
</dbReference>
<dbReference type="GO" id="GO:0000324">
    <property type="term" value="C:fungal-type vacuole"/>
    <property type="evidence" value="ECO:0007669"/>
    <property type="project" value="TreeGrafter"/>
</dbReference>
<evidence type="ECO:0000256" key="2">
    <source>
        <dbReference type="SAM" id="MobiDB-lite"/>
    </source>
</evidence>
<organism evidence="5 6">
    <name type="scientific">Hymenoscyphus fraxineus</name>
    <dbReference type="NCBI Taxonomy" id="746836"/>
    <lineage>
        <taxon>Eukaryota</taxon>
        <taxon>Fungi</taxon>
        <taxon>Dikarya</taxon>
        <taxon>Ascomycota</taxon>
        <taxon>Pezizomycotina</taxon>
        <taxon>Leotiomycetes</taxon>
        <taxon>Helotiales</taxon>
        <taxon>Helotiaceae</taxon>
        <taxon>Hymenoscyphus</taxon>
    </lineage>
</organism>
<feature type="compositionally biased region" description="Polar residues" evidence="2">
    <location>
        <begin position="666"/>
        <end position="675"/>
    </location>
</feature>
<comment type="caution">
    <text evidence="5">The sequence shown here is derived from an EMBL/GenBank/DDBJ whole genome shotgun (WGS) entry which is preliminary data.</text>
</comment>
<dbReference type="OrthoDB" id="4074350at2759"/>
<dbReference type="PANTHER" id="PTHR47966">
    <property type="entry name" value="BETA-SITE APP-CLEAVING ENZYME, ISOFORM A-RELATED"/>
    <property type="match status" value="1"/>
</dbReference>
<dbReference type="GO" id="GO:0006508">
    <property type="term" value="P:proteolysis"/>
    <property type="evidence" value="ECO:0007669"/>
    <property type="project" value="InterPro"/>
</dbReference>
<keyword evidence="6" id="KW-1185">Reference proteome</keyword>
<dbReference type="InterPro" id="IPR033121">
    <property type="entry name" value="PEPTIDASE_A1"/>
</dbReference>
<dbReference type="PRINTS" id="PR00792">
    <property type="entry name" value="PEPSIN"/>
</dbReference>
<feature type="compositionally biased region" description="Basic and acidic residues" evidence="2">
    <location>
        <begin position="639"/>
        <end position="648"/>
    </location>
</feature>